<comment type="similarity">
    <text evidence="2">Belongs to the EamA transporter family.</text>
</comment>
<feature type="transmembrane region" description="Helical" evidence="7">
    <location>
        <begin position="163"/>
        <end position="182"/>
    </location>
</feature>
<dbReference type="Pfam" id="PF00892">
    <property type="entry name" value="EamA"/>
    <property type="match status" value="2"/>
</dbReference>
<evidence type="ECO:0000256" key="4">
    <source>
        <dbReference type="ARBA" id="ARBA00022692"/>
    </source>
</evidence>
<dbReference type="AlphaFoldDB" id="A0A429Y3Y3"/>
<comment type="caution">
    <text evidence="9">The sequence shown here is derived from an EMBL/GenBank/DDBJ whole genome shotgun (WGS) entry which is preliminary data.</text>
</comment>
<feature type="transmembrane region" description="Helical" evidence="7">
    <location>
        <begin position="73"/>
        <end position="93"/>
    </location>
</feature>
<evidence type="ECO:0000259" key="8">
    <source>
        <dbReference type="Pfam" id="PF00892"/>
    </source>
</evidence>
<feature type="transmembrane region" description="Helical" evidence="7">
    <location>
        <begin position="221"/>
        <end position="242"/>
    </location>
</feature>
<name>A0A429Y3Y3_9BACI</name>
<organism evidence="9 10">
    <name type="scientific">Siminovitchia acidinfaciens</name>
    <dbReference type="NCBI Taxonomy" id="2321395"/>
    <lineage>
        <taxon>Bacteria</taxon>
        <taxon>Bacillati</taxon>
        <taxon>Bacillota</taxon>
        <taxon>Bacilli</taxon>
        <taxon>Bacillales</taxon>
        <taxon>Bacillaceae</taxon>
        <taxon>Siminovitchia</taxon>
    </lineage>
</organism>
<feature type="transmembrane region" description="Helical" evidence="7">
    <location>
        <begin position="279"/>
        <end position="298"/>
    </location>
</feature>
<evidence type="ECO:0000256" key="3">
    <source>
        <dbReference type="ARBA" id="ARBA00022475"/>
    </source>
</evidence>
<dbReference type="PANTHER" id="PTHR32322">
    <property type="entry name" value="INNER MEMBRANE TRANSPORTER"/>
    <property type="match status" value="1"/>
</dbReference>
<evidence type="ECO:0000256" key="7">
    <source>
        <dbReference type="SAM" id="Phobius"/>
    </source>
</evidence>
<keyword evidence="3" id="KW-1003">Cell membrane</keyword>
<feature type="transmembrane region" description="Helical" evidence="7">
    <location>
        <begin position="189"/>
        <end position="209"/>
    </location>
</feature>
<accession>A0A429Y3Y3</accession>
<protein>
    <submittedName>
        <fullName evidence="9">EamA/RhaT family transporter</fullName>
    </submittedName>
</protein>
<dbReference type="EMBL" id="QYTV02000002">
    <property type="protein sequence ID" value="RST76057.1"/>
    <property type="molecule type" value="Genomic_DNA"/>
</dbReference>
<keyword evidence="10" id="KW-1185">Reference proteome</keyword>
<dbReference type="GO" id="GO:0005886">
    <property type="term" value="C:plasma membrane"/>
    <property type="evidence" value="ECO:0007669"/>
    <property type="project" value="UniProtKB-SubCell"/>
</dbReference>
<feature type="transmembrane region" description="Helical" evidence="7">
    <location>
        <begin position="254"/>
        <end position="273"/>
    </location>
</feature>
<dbReference type="PANTHER" id="PTHR32322:SF18">
    <property type="entry name" value="S-ADENOSYLMETHIONINE_S-ADENOSYLHOMOCYSTEINE TRANSPORTER"/>
    <property type="match status" value="1"/>
</dbReference>
<dbReference type="RefSeq" id="WP_126048173.1">
    <property type="nucleotide sequence ID" value="NZ_QYTV02000002.1"/>
</dbReference>
<feature type="transmembrane region" description="Helical" evidence="7">
    <location>
        <begin position="40"/>
        <end position="61"/>
    </location>
</feature>
<feature type="transmembrane region" description="Helical" evidence="7">
    <location>
        <begin position="130"/>
        <end position="151"/>
    </location>
</feature>
<feature type="transmembrane region" description="Helical" evidence="7">
    <location>
        <begin position="105"/>
        <end position="123"/>
    </location>
</feature>
<gene>
    <name evidence="9" type="ORF">D4T97_004500</name>
</gene>
<dbReference type="InterPro" id="IPR000620">
    <property type="entry name" value="EamA_dom"/>
</dbReference>
<sequence length="314" mass="34369">MQQNHNKNTIGIYFLMLLVPLFWGGAFGAAKHIITEVPPITTAALRFGAAGLILLAAARFSSEWNIHKIKEQWLGLLLMALTGIFGYNIFFFIGLEYTSAVNGSLFVAITPVFVTLGAVLFLGERWSARLGAGLILSLAGVFLVIVKGSLQTLAALEFNKGDLLFFAAVICWVAHGLIGKVVLQKTSPFMTTTVSTLVGSIFLTILSFFEKGWGNVLSMSNQAWAEMIFMILCASIIAFFLWNKGIQIIGASKASMYMNLVPINAAWISFFIYGTDITWQQLAGMLMVIIGVYVSATNQNKSNEKLKKTRGRAI</sequence>
<feature type="transmembrane region" description="Helical" evidence="7">
    <location>
        <begin position="12"/>
        <end position="34"/>
    </location>
</feature>
<keyword evidence="4 7" id="KW-0812">Transmembrane</keyword>
<dbReference type="OrthoDB" id="9805239at2"/>
<proteinExistence type="inferred from homology"/>
<dbReference type="Gene3D" id="1.10.3730.20">
    <property type="match status" value="1"/>
</dbReference>
<dbReference type="InterPro" id="IPR037185">
    <property type="entry name" value="EmrE-like"/>
</dbReference>
<evidence type="ECO:0000256" key="5">
    <source>
        <dbReference type="ARBA" id="ARBA00022989"/>
    </source>
</evidence>
<keyword evidence="6 7" id="KW-0472">Membrane</keyword>
<evidence type="ECO:0000313" key="9">
    <source>
        <dbReference type="EMBL" id="RST76057.1"/>
    </source>
</evidence>
<comment type="subcellular location">
    <subcellularLocation>
        <location evidence="1">Cell membrane</location>
        <topology evidence="1">Multi-pass membrane protein</topology>
    </subcellularLocation>
</comment>
<evidence type="ECO:0000256" key="2">
    <source>
        <dbReference type="ARBA" id="ARBA00007362"/>
    </source>
</evidence>
<dbReference type="SUPFAM" id="SSF103481">
    <property type="entry name" value="Multidrug resistance efflux transporter EmrE"/>
    <property type="match status" value="2"/>
</dbReference>
<dbReference type="Proteomes" id="UP000287156">
    <property type="component" value="Unassembled WGS sequence"/>
</dbReference>
<evidence type="ECO:0000256" key="6">
    <source>
        <dbReference type="ARBA" id="ARBA00023136"/>
    </source>
</evidence>
<evidence type="ECO:0000313" key="10">
    <source>
        <dbReference type="Proteomes" id="UP000287156"/>
    </source>
</evidence>
<feature type="domain" description="EamA" evidence="8">
    <location>
        <begin position="13"/>
        <end position="145"/>
    </location>
</feature>
<feature type="domain" description="EamA" evidence="8">
    <location>
        <begin position="160"/>
        <end position="295"/>
    </location>
</feature>
<reference evidence="9" key="1">
    <citation type="submission" date="2018-12" db="EMBL/GenBank/DDBJ databases">
        <authorList>
            <person name="Sun L."/>
            <person name="Chen Z."/>
        </authorList>
    </citation>
    <scope>NUCLEOTIDE SEQUENCE [LARGE SCALE GENOMIC DNA]</scope>
    <source>
        <strain evidence="9">3-2-2</strain>
    </source>
</reference>
<keyword evidence="5 7" id="KW-1133">Transmembrane helix</keyword>
<dbReference type="InterPro" id="IPR050638">
    <property type="entry name" value="AA-Vitamin_Transporters"/>
</dbReference>
<evidence type="ECO:0000256" key="1">
    <source>
        <dbReference type="ARBA" id="ARBA00004651"/>
    </source>
</evidence>